<evidence type="ECO:0000313" key="2">
    <source>
        <dbReference type="EMBL" id="SMF55284.1"/>
    </source>
</evidence>
<dbReference type="RefSeq" id="WP_143266663.1">
    <property type="nucleotide sequence ID" value="NZ_FXAK01000006.1"/>
</dbReference>
<feature type="region of interest" description="Disordered" evidence="1">
    <location>
        <begin position="76"/>
        <end position="101"/>
    </location>
</feature>
<protein>
    <submittedName>
        <fullName evidence="2">Uncharacterized protein</fullName>
    </submittedName>
</protein>
<dbReference type="STRING" id="286727.SAMN02982917_3060"/>
<dbReference type="EMBL" id="FXAK01000006">
    <property type="protein sequence ID" value="SMF55284.1"/>
    <property type="molecule type" value="Genomic_DNA"/>
</dbReference>
<evidence type="ECO:0000313" key="3">
    <source>
        <dbReference type="Proteomes" id="UP000192936"/>
    </source>
</evidence>
<gene>
    <name evidence="2" type="ORF">SAMN02982917_3060</name>
</gene>
<proteinExistence type="predicted"/>
<accession>A0A1X7FN31</accession>
<evidence type="ECO:0000256" key="1">
    <source>
        <dbReference type="SAM" id="MobiDB-lite"/>
    </source>
</evidence>
<organism evidence="2 3">
    <name type="scientific">Azospirillum oryzae</name>
    <dbReference type="NCBI Taxonomy" id="286727"/>
    <lineage>
        <taxon>Bacteria</taxon>
        <taxon>Pseudomonadati</taxon>
        <taxon>Pseudomonadota</taxon>
        <taxon>Alphaproteobacteria</taxon>
        <taxon>Rhodospirillales</taxon>
        <taxon>Azospirillaceae</taxon>
        <taxon>Azospirillum</taxon>
    </lineage>
</organism>
<name>A0A1X7FN31_9PROT</name>
<dbReference type="AlphaFoldDB" id="A0A1X7FN31"/>
<feature type="region of interest" description="Disordered" evidence="1">
    <location>
        <begin position="123"/>
        <end position="171"/>
    </location>
</feature>
<reference evidence="2 3" key="1">
    <citation type="submission" date="2017-04" db="EMBL/GenBank/DDBJ databases">
        <authorList>
            <person name="Afonso C.L."/>
            <person name="Miller P.J."/>
            <person name="Scott M.A."/>
            <person name="Spackman E."/>
            <person name="Goraichik I."/>
            <person name="Dimitrov K.M."/>
            <person name="Suarez D.L."/>
            <person name="Swayne D.E."/>
        </authorList>
    </citation>
    <scope>NUCLEOTIDE SEQUENCE [LARGE SCALE GENOMIC DNA]</scope>
    <source>
        <strain evidence="2 3">A2P</strain>
    </source>
</reference>
<dbReference type="OrthoDB" id="7307530at2"/>
<dbReference type="Proteomes" id="UP000192936">
    <property type="component" value="Unassembled WGS sequence"/>
</dbReference>
<sequence length="171" mass="17721">MTVDPDDPTYGYFLLYADPPPSSRNLPDARTDADAIQAAVEAAFDYATAVQLRHHTESGTYLIGSATADGVFTPAAMPDQHHGAQHRVPSSNSTGAGCGGAQFPALPAGTASTPYDPDDAARHLLVTWPPSGPQAMTHRPSASAAVYGPAKPLPFGPGSGRKLGSPRQRSS</sequence>